<name>A0A1F5JCX5_9BACT</name>
<proteinExistence type="predicted"/>
<dbReference type="EMBL" id="MFCX01000008">
    <property type="protein sequence ID" value="OGE26505.1"/>
    <property type="molecule type" value="Genomic_DNA"/>
</dbReference>
<gene>
    <name evidence="1" type="ORF">A3C26_01865</name>
</gene>
<protein>
    <submittedName>
        <fullName evidence="1">Uncharacterized protein</fullName>
    </submittedName>
</protein>
<dbReference type="AlphaFoldDB" id="A0A1F5JCX5"/>
<evidence type="ECO:0000313" key="2">
    <source>
        <dbReference type="Proteomes" id="UP000177042"/>
    </source>
</evidence>
<evidence type="ECO:0000313" key="1">
    <source>
        <dbReference type="EMBL" id="OGE26505.1"/>
    </source>
</evidence>
<reference evidence="1 2" key="1">
    <citation type="journal article" date="2016" name="Nat. Commun.">
        <title>Thousands of microbial genomes shed light on interconnected biogeochemical processes in an aquifer system.</title>
        <authorList>
            <person name="Anantharaman K."/>
            <person name="Brown C.T."/>
            <person name="Hug L.A."/>
            <person name="Sharon I."/>
            <person name="Castelle C.J."/>
            <person name="Probst A.J."/>
            <person name="Thomas B.C."/>
            <person name="Singh A."/>
            <person name="Wilkins M.J."/>
            <person name="Karaoz U."/>
            <person name="Brodie E.L."/>
            <person name="Williams K.H."/>
            <person name="Hubbard S.S."/>
            <person name="Banfield J.F."/>
        </authorList>
    </citation>
    <scope>NUCLEOTIDE SEQUENCE [LARGE SCALE GENOMIC DNA]</scope>
</reference>
<dbReference type="Proteomes" id="UP000177042">
    <property type="component" value="Unassembled WGS sequence"/>
</dbReference>
<sequence length="133" mass="14920">MKTGQQLEVVLNYSSLYKLNPETARAAMLEVFQQTANISKTARLFKTSRKVVQLAIKKDGSGNLNDLSHARKTVVHKTTGLVEEKIIIKKPCPRRFTNIPKDTTCPCISGQQNVLIPGLDFWLTHMKNHSLMG</sequence>
<comment type="caution">
    <text evidence="1">The sequence shown here is derived from an EMBL/GenBank/DDBJ whole genome shotgun (WGS) entry which is preliminary data.</text>
</comment>
<accession>A0A1F5JCX5</accession>
<organism evidence="1 2">
    <name type="scientific">Candidatus Daviesbacteria bacterium RIFCSPHIGHO2_02_FULL_39_12</name>
    <dbReference type="NCBI Taxonomy" id="1797770"/>
    <lineage>
        <taxon>Bacteria</taxon>
        <taxon>Candidatus Daviesiibacteriota</taxon>
    </lineage>
</organism>